<keyword evidence="8" id="KW-1185">Reference proteome</keyword>
<organism evidence="7 8">
    <name type="scientific">Helcococcus ovis</name>
    <dbReference type="NCBI Taxonomy" id="72026"/>
    <lineage>
        <taxon>Bacteria</taxon>
        <taxon>Bacillati</taxon>
        <taxon>Bacillota</taxon>
        <taxon>Tissierellia</taxon>
        <taxon>Tissierellales</taxon>
        <taxon>Peptoniphilaceae</taxon>
        <taxon>Helcococcus</taxon>
    </lineage>
</organism>
<keyword evidence="2" id="KW-1003">Cell membrane</keyword>
<dbReference type="InterPro" id="IPR005538">
    <property type="entry name" value="LrgA/CidA"/>
</dbReference>
<evidence type="ECO:0000256" key="3">
    <source>
        <dbReference type="ARBA" id="ARBA00022692"/>
    </source>
</evidence>
<evidence type="ECO:0000256" key="5">
    <source>
        <dbReference type="ARBA" id="ARBA00023136"/>
    </source>
</evidence>
<dbReference type="GO" id="GO:0005886">
    <property type="term" value="C:plasma membrane"/>
    <property type="evidence" value="ECO:0007669"/>
    <property type="project" value="UniProtKB-SubCell"/>
</dbReference>
<keyword evidence="5 6" id="KW-0472">Membrane</keyword>
<feature type="transmembrane region" description="Helical" evidence="6">
    <location>
        <begin position="30"/>
        <end position="47"/>
    </location>
</feature>
<comment type="caution">
    <text evidence="7">The sequence shown here is derived from an EMBL/GenBank/DDBJ whole genome shotgun (WGS) entry which is preliminary data.</text>
</comment>
<feature type="transmembrane region" description="Helical" evidence="6">
    <location>
        <begin position="59"/>
        <end position="76"/>
    </location>
</feature>
<comment type="subcellular location">
    <subcellularLocation>
        <location evidence="1">Cell membrane</location>
        <topology evidence="1">Multi-pass membrane protein</topology>
    </subcellularLocation>
</comment>
<proteinExistence type="predicted"/>
<dbReference type="EMBL" id="SCFR01000019">
    <property type="protein sequence ID" value="TFF65498.1"/>
    <property type="molecule type" value="Genomic_DNA"/>
</dbReference>
<dbReference type="PANTHER" id="PTHR33931">
    <property type="entry name" value="HOLIN-LIKE PROTEIN CIDA-RELATED"/>
    <property type="match status" value="1"/>
</dbReference>
<reference evidence="7 8" key="1">
    <citation type="submission" date="2019-01" db="EMBL/GenBank/DDBJ databases">
        <title>Draft Genome Sequences of Helcococcus ovis Strains Isolated from the Uterus and Vagina of Dairy Cows with Metritis.</title>
        <authorList>
            <person name="Cunha F."/>
            <person name="Jeon S.J."/>
            <person name="Kutzer P."/>
            <person name="Galvao K.N."/>
        </authorList>
    </citation>
    <scope>NUCLEOTIDE SEQUENCE [LARGE SCALE GENOMIC DNA]</scope>
    <source>
        <strain evidence="7 8">KG-37</strain>
    </source>
</reference>
<sequence length="117" mass="12813">MKNLKGIFIIFTCMFLGGIIRGIVPVPIPDVVYGMLVLTVLLILKIVKVKDVEDTSDMLLAHLGLLFVPLSVSLMTKFDLLGPNLLKILLILFVTTFITMGVTAKVVEMVQKIGGIK</sequence>
<dbReference type="GeneID" id="97030294"/>
<dbReference type="Pfam" id="PF03788">
    <property type="entry name" value="LrgA"/>
    <property type="match status" value="1"/>
</dbReference>
<dbReference type="AlphaFoldDB" id="A0A4R9C1S8"/>
<dbReference type="PANTHER" id="PTHR33931:SF5">
    <property type="entry name" value="UPF0299 MEMBRANE PROTEIN YOHJ"/>
    <property type="match status" value="1"/>
</dbReference>
<accession>A0A4R9C1S8</accession>
<evidence type="ECO:0000256" key="2">
    <source>
        <dbReference type="ARBA" id="ARBA00022475"/>
    </source>
</evidence>
<dbReference type="Proteomes" id="UP000297454">
    <property type="component" value="Unassembled WGS sequence"/>
</dbReference>
<evidence type="ECO:0000313" key="8">
    <source>
        <dbReference type="Proteomes" id="UP000297454"/>
    </source>
</evidence>
<dbReference type="RefSeq" id="WP_134711384.1">
    <property type="nucleotide sequence ID" value="NZ_CP119081.1"/>
</dbReference>
<evidence type="ECO:0000256" key="1">
    <source>
        <dbReference type="ARBA" id="ARBA00004651"/>
    </source>
</evidence>
<keyword evidence="3 6" id="KW-0812">Transmembrane</keyword>
<evidence type="ECO:0000256" key="4">
    <source>
        <dbReference type="ARBA" id="ARBA00022989"/>
    </source>
</evidence>
<name>A0A4R9C1S8_9FIRM</name>
<gene>
    <name evidence="7" type="ORF">EQF91_05790</name>
</gene>
<evidence type="ECO:0000256" key="6">
    <source>
        <dbReference type="SAM" id="Phobius"/>
    </source>
</evidence>
<feature type="transmembrane region" description="Helical" evidence="6">
    <location>
        <begin position="88"/>
        <end position="107"/>
    </location>
</feature>
<evidence type="ECO:0000313" key="7">
    <source>
        <dbReference type="EMBL" id="TFF65498.1"/>
    </source>
</evidence>
<protein>
    <submittedName>
        <fullName evidence="7">CidA/LrgA family protein</fullName>
    </submittedName>
</protein>
<feature type="transmembrane region" description="Helical" evidence="6">
    <location>
        <begin position="7"/>
        <end position="24"/>
    </location>
</feature>
<keyword evidence="4 6" id="KW-1133">Transmembrane helix</keyword>